<reference evidence="2" key="1">
    <citation type="submission" date="2021-01" db="EMBL/GenBank/DDBJ databases">
        <title>Modified the classification status of verrucomicrobia.</title>
        <authorList>
            <person name="Feng X."/>
        </authorList>
    </citation>
    <scope>NUCLEOTIDE SEQUENCE</scope>
    <source>
        <strain evidence="2">5K15</strain>
    </source>
</reference>
<dbReference type="RefSeq" id="WP_309488839.1">
    <property type="nucleotide sequence ID" value="NZ_JAENIG010000002.1"/>
</dbReference>
<proteinExistence type="predicted"/>
<feature type="chain" id="PRO_5042185070" evidence="1">
    <location>
        <begin position="26"/>
        <end position="235"/>
    </location>
</feature>
<dbReference type="Proteomes" id="UP000634206">
    <property type="component" value="Unassembled WGS sequence"/>
</dbReference>
<protein>
    <submittedName>
        <fullName evidence="2">Uncharacterized protein</fullName>
    </submittedName>
</protein>
<dbReference type="EMBL" id="JAENIG010000002">
    <property type="protein sequence ID" value="MBK1854234.1"/>
    <property type="molecule type" value="Genomic_DNA"/>
</dbReference>
<keyword evidence="3" id="KW-1185">Reference proteome</keyword>
<feature type="signal peptide" evidence="1">
    <location>
        <begin position="1"/>
        <end position="25"/>
    </location>
</feature>
<gene>
    <name evidence="2" type="ORF">JIN83_04655</name>
</gene>
<sequence>MKTQDKKMVRLILLLSGLLSAIGLAQEAENKGRPVKLMYYLAPADAPSEAYLYAGGKQVAQTELTRTNFSETFKIPQGDLLLRFLSSPLAEGQRLPKRAPLVRIPEKWQKVLLLVFEDPKNRVMPIRIQAINASDRHFGLGSIYMMNFSEAGVVGSIGDKHLKLKPKSLKIVKNPVQKNGYYPVKLNAVIRGEKKPRRLVKQMWSHSDRIRNVLFIMPKPAPQHTTYYCAPIRDF</sequence>
<accession>A0AAE2VD76</accession>
<dbReference type="AlphaFoldDB" id="A0AAE2VD76"/>
<keyword evidence="1" id="KW-0732">Signal</keyword>
<evidence type="ECO:0000313" key="2">
    <source>
        <dbReference type="EMBL" id="MBK1854234.1"/>
    </source>
</evidence>
<name>A0AAE2VD76_9BACT</name>
<evidence type="ECO:0000256" key="1">
    <source>
        <dbReference type="SAM" id="SignalP"/>
    </source>
</evidence>
<organism evidence="2 3">
    <name type="scientific">Oceaniferula flava</name>
    <dbReference type="NCBI Taxonomy" id="2800421"/>
    <lineage>
        <taxon>Bacteria</taxon>
        <taxon>Pseudomonadati</taxon>
        <taxon>Verrucomicrobiota</taxon>
        <taxon>Verrucomicrobiia</taxon>
        <taxon>Verrucomicrobiales</taxon>
        <taxon>Verrucomicrobiaceae</taxon>
        <taxon>Oceaniferula</taxon>
    </lineage>
</organism>
<comment type="caution">
    <text evidence="2">The sequence shown here is derived from an EMBL/GenBank/DDBJ whole genome shotgun (WGS) entry which is preliminary data.</text>
</comment>
<evidence type="ECO:0000313" key="3">
    <source>
        <dbReference type="Proteomes" id="UP000634206"/>
    </source>
</evidence>